<feature type="domain" description="N-acetyltransferase" evidence="2">
    <location>
        <begin position="11"/>
        <end position="175"/>
    </location>
</feature>
<accession>A0ABV5R977</accession>
<feature type="region of interest" description="Disordered" evidence="1">
    <location>
        <begin position="182"/>
        <end position="207"/>
    </location>
</feature>
<dbReference type="Gene3D" id="3.40.630.30">
    <property type="match status" value="1"/>
</dbReference>
<protein>
    <submittedName>
        <fullName evidence="3">GNAT family N-acetyltransferase</fullName>
        <ecNumber evidence="3">2.3.-.-</ecNumber>
    </submittedName>
</protein>
<dbReference type="Proteomes" id="UP001589710">
    <property type="component" value="Unassembled WGS sequence"/>
</dbReference>
<keyword evidence="3" id="KW-0012">Acyltransferase</keyword>
<comment type="caution">
    <text evidence="3">The sequence shown here is derived from an EMBL/GenBank/DDBJ whole genome shotgun (WGS) entry which is preliminary data.</text>
</comment>
<evidence type="ECO:0000259" key="2">
    <source>
        <dbReference type="PROSITE" id="PS51186"/>
    </source>
</evidence>
<reference evidence="3 4" key="1">
    <citation type="submission" date="2024-09" db="EMBL/GenBank/DDBJ databases">
        <authorList>
            <person name="Sun Q."/>
            <person name="Mori K."/>
        </authorList>
    </citation>
    <scope>NUCLEOTIDE SEQUENCE [LARGE SCALE GENOMIC DNA]</scope>
    <source>
        <strain evidence="3 4">JCM 3331</strain>
    </source>
</reference>
<evidence type="ECO:0000313" key="4">
    <source>
        <dbReference type="Proteomes" id="UP001589710"/>
    </source>
</evidence>
<dbReference type="InterPro" id="IPR016181">
    <property type="entry name" value="Acyl_CoA_acyltransferase"/>
</dbReference>
<evidence type="ECO:0000313" key="3">
    <source>
        <dbReference type="EMBL" id="MFB9574409.1"/>
    </source>
</evidence>
<dbReference type="SUPFAM" id="SSF55729">
    <property type="entry name" value="Acyl-CoA N-acyltransferases (Nat)"/>
    <property type="match status" value="1"/>
</dbReference>
<dbReference type="InterPro" id="IPR000182">
    <property type="entry name" value="GNAT_dom"/>
</dbReference>
<name>A0ABV5R977_9ACTN</name>
<organism evidence="3 4">
    <name type="scientific">Streptomyces yanii</name>
    <dbReference type="NCBI Taxonomy" id="78510"/>
    <lineage>
        <taxon>Bacteria</taxon>
        <taxon>Bacillati</taxon>
        <taxon>Actinomycetota</taxon>
        <taxon>Actinomycetes</taxon>
        <taxon>Kitasatosporales</taxon>
        <taxon>Streptomycetaceae</taxon>
        <taxon>Streptomyces</taxon>
    </lineage>
</organism>
<keyword evidence="3" id="KW-0808">Transferase</keyword>
<dbReference type="PROSITE" id="PS51186">
    <property type="entry name" value="GNAT"/>
    <property type="match status" value="1"/>
</dbReference>
<dbReference type="Pfam" id="PF13302">
    <property type="entry name" value="Acetyltransf_3"/>
    <property type="match status" value="1"/>
</dbReference>
<dbReference type="EC" id="2.3.-.-" evidence="3"/>
<dbReference type="EMBL" id="JBHMCG010000097">
    <property type="protein sequence ID" value="MFB9574409.1"/>
    <property type="molecule type" value="Genomic_DNA"/>
</dbReference>
<dbReference type="PANTHER" id="PTHR43441:SF10">
    <property type="entry name" value="ACETYLTRANSFERASE"/>
    <property type="match status" value="1"/>
</dbReference>
<evidence type="ECO:0000256" key="1">
    <source>
        <dbReference type="SAM" id="MobiDB-lite"/>
    </source>
</evidence>
<proteinExistence type="predicted"/>
<dbReference type="GO" id="GO:0016746">
    <property type="term" value="F:acyltransferase activity"/>
    <property type="evidence" value="ECO:0007669"/>
    <property type="project" value="UniProtKB-KW"/>
</dbReference>
<dbReference type="RefSeq" id="WP_345517807.1">
    <property type="nucleotide sequence ID" value="NZ_BAAAXD010000045.1"/>
</dbReference>
<keyword evidence="4" id="KW-1185">Reference proteome</keyword>
<sequence length="207" mass="22641">MEPITLTTERLLLRPFRRSDADEVYAACQDPDIQRWTVVPSPYSRADAELFTEKLSPGGWQDDSMYNFAVVRRDGGAMTGALGINRRTLPGTYEVGFWTAKEHRGLGYMTEAVRAAAHWTFTALGGDRLEWRAEVGNVPSRAVAQRAGFRLEGDQRSGLLNKGVRRDTWVGALLPSDLGLPGVHPYLPAKSPTGAPASGRTGRSTAP</sequence>
<dbReference type="PANTHER" id="PTHR43441">
    <property type="entry name" value="RIBOSOMAL-PROTEIN-SERINE ACETYLTRANSFERASE"/>
    <property type="match status" value="1"/>
</dbReference>
<gene>
    <name evidence="3" type="ORF">ACFFTL_19485</name>
</gene>
<dbReference type="InterPro" id="IPR051908">
    <property type="entry name" value="Ribosomal_N-acetyltransferase"/>
</dbReference>